<keyword evidence="3 6" id="KW-0747">Spliceosome</keyword>
<reference evidence="8 9" key="1">
    <citation type="submission" date="2024-02" db="EMBL/GenBank/DDBJ databases">
        <title>de novo genome assembly of Solanum bulbocastanum strain 11H21.</title>
        <authorList>
            <person name="Hosaka A.J."/>
        </authorList>
    </citation>
    <scope>NUCLEOTIDE SEQUENCE [LARGE SCALE GENOMIC DNA]</scope>
    <source>
        <tissue evidence="8">Young leaves</tissue>
    </source>
</reference>
<proteinExistence type="inferred from homology"/>
<accession>A0AAN8YD53</accession>
<comment type="subcellular location">
    <subcellularLocation>
        <location evidence="6">Nucleus</location>
    </subcellularLocation>
</comment>
<evidence type="ECO:0000313" key="8">
    <source>
        <dbReference type="EMBL" id="KAK6788665.1"/>
    </source>
</evidence>
<dbReference type="InterPro" id="IPR039974">
    <property type="entry name" value="Splicing_factor_SLU7"/>
</dbReference>
<keyword evidence="4 6" id="KW-0508">mRNA splicing</keyword>
<evidence type="ECO:0000256" key="2">
    <source>
        <dbReference type="ARBA" id="ARBA00022664"/>
    </source>
</evidence>
<dbReference type="GO" id="GO:0000398">
    <property type="term" value="P:mRNA splicing, via spliceosome"/>
    <property type="evidence" value="ECO:0007669"/>
    <property type="project" value="UniProtKB-UniRule"/>
</dbReference>
<evidence type="ECO:0000313" key="9">
    <source>
        <dbReference type="Proteomes" id="UP001371456"/>
    </source>
</evidence>
<dbReference type="GO" id="GO:0005681">
    <property type="term" value="C:spliceosomal complex"/>
    <property type="evidence" value="ECO:0007669"/>
    <property type="project" value="UniProtKB-UniRule"/>
</dbReference>
<gene>
    <name evidence="8" type="ORF">RDI58_012463</name>
</gene>
<evidence type="ECO:0000259" key="7">
    <source>
        <dbReference type="Pfam" id="PF11708"/>
    </source>
</evidence>
<keyword evidence="5 6" id="KW-0539">Nucleus</keyword>
<dbReference type="PANTHER" id="PTHR12942:SF5">
    <property type="entry name" value="PRE-MRNA-SPLICING FACTOR SLU7"/>
    <property type="match status" value="1"/>
</dbReference>
<dbReference type="Proteomes" id="UP001371456">
    <property type="component" value="Unassembled WGS sequence"/>
</dbReference>
<protein>
    <recommendedName>
        <fullName evidence="6">Pre-mRNA-splicing factor SLU7</fullName>
    </recommendedName>
</protein>
<comment type="function">
    <text evidence="6">Involved in pre-mRNA splicing.</text>
</comment>
<sequence length="126" mass="14865">MSHDTRSCMERPHKLGAKWTGKHIAPDEKIEPFEFDYDGKRDRWNGYAAASYAHVIERYEARDEALKRSPATTRVNSLGPYRFLLFHRPCRLLIFLRRRSRRLDFNFCATNSQRLLSLHCEFEGGC</sequence>
<keyword evidence="9" id="KW-1185">Reference proteome</keyword>
<evidence type="ECO:0000256" key="1">
    <source>
        <dbReference type="ARBA" id="ARBA00007203"/>
    </source>
</evidence>
<comment type="subunit">
    <text evidence="6">Associated with the spliceosome.</text>
</comment>
<evidence type="ECO:0000256" key="3">
    <source>
        <dbReference type="ARBA" id="ARBA00022728"/>
    </source>
</evidence>
<dbReference type="PANTHER" id="PTHR12942">
    <property type="entry name" value="STEP II SPLICING FACTOR SLU7"/>
    <property type="match status" value="1"/>
</dbReference>
<keyword evidence="2 6" id="KW-0507">mRNA processing</keyword>
<dbReference type="Pfam" id="PF11708">
    <property type="entry name" value="Slu7"/>
    <property type="match status" value="1"/>
</dbReference>
<comment type="caution">
    <text evidence="8">The sequence shown here is derived from an EMBL/GenBank/DDBJ whole genome shotgun (WGS) entry which is preliminary data.</text>
</comment>
<feature type="domain" description="Pre-mRNA-splicing factor SLU7" evidence="7">
    <location>
        <begin position="36"/>
        <end position="70"/>
    </location>
</feature>
<evidence type="ECO:0000256" key="5">
    <source>
        <dbReference type="ARBA" id="ARBA00023242"/>
    </source>
</evidence>
<dbReference type="AlphaFoldDB" id="A0AAN8YD53"/>
<dbReference type="EMBL" id="JBANQN010000005">
    <property type="protein sequence ID" value="KAK6788665.1"/>
    <property type="molecule type" value="Genomic_DNA"/>
</dbReference>
<dbReference type="InterPro" id="IPR021715">
    <property type="entry name" value="Slu7_dom"/>
</dbReference>
<evidence type="ECO:0000256" key="4">
    <source>
        <dbReference type="ARBA" id="ARBA00023187"/>
    </source>
</evidence>
<comment type="similarity">
    <text evidence="1 6">Belongs to the SLU7 family.</text>
</comment>
<evidence type="ECO:0000256" key="6">
    <source>
        <dbReference type="RuleBase" id="RU367071"/>
    </source>
</evidence>
<dbReference type="GO" id="GO:0030628">
    <property type="term" value="F:pre-mRNA 3'-splice site binding"/>
    <property type="evidence" value="ECO:0007669"/>
    <property type="project" value="UniProtKB-UniRule"/>
</dbReference>
<name>A0AAN8YD53_SOLBU</name>
<organism evidence="8 9">
    <name type="scientific">Solanum bulbocastanum</name>
    <name type="common">Wild potato</name>
    <dbReference type="NCBI Taxonomy" id="147425"/>
    <lineage>
        <taxon>Eukaryota</taxon>
        <taxon>Viridiplantae</taxon>
        <taxon>Streptophyta</taxon>
        <taxon>Embryophyta</taxon>
        <taxon>Tracheophyta</taxon>
        <taxon>Spermatophyta</taxon>
        <taxon>Magnoliopsida</taxon>
        <taxon>eudicotyledons</taxon>
        <taxon>Gunneridae</taxon>
        <taxon>Pentapetalae</taxon>
        <taxon>asterids</taxon>
        <taxon>lamiids</taxon>
        <taxon>Solanales</taxon>
        <taxon>Solanaceae</taxon>
        <taxon>Solanoideae</taxon>
        <taxon>Solaneae</taxon>
        <taxon>Solanum</taxon>
    </lineage>
</organism>